<evidence type="ECO:0000256" key="2">
    <source>
        <dbReference type="SAM" id="MobiDB-lite"/>
    </source>
</evidence>
<feature type="coiled-coil region" evidence="1">
    <location>
        <begin position="354"/>
        <end position="381"/>
    </location>
</feature>
<feature type="region of interest" description="Disordered" evidence="2">
    <location>
        <begin position="40"/>
        <end position="89"/>
    </location>
</feature>
<dbReference type="AlphaFoldDB" id="A0A8K1C7Z5"/>
<dbReference type="PANTHER" id="PTHR35796">
    <property type="entry name" value="HYPOTHETICAL CYTOSOLIC PROTEIN"/>
    <property type="match status" value="1"/>
</dbReference>
<keyword evidence="4" id="KW-1185">Reference proteome</keyword>
<organism evidence="3 4">
    <name type="scientific">Pythium oligandrum</name>
    <name type="common">Mycoparasitic fungus</name>
    <dbReference type="NCBI Taxonomy" id="41045"/>
    <lineage>
        <taxon>Eukaryota</taxon>
        <taxon>Sar</taxon>
        <taxon>Stramenopiles</taxon>
        <taxon>Oomycota</taxon>
        <taxon>Peronosporomycetes</taxon>
        <taxon>Pythiales</taxon>
        <taxon>Pythiaceae</taxon>
        <taxon>Pythium</taxon>
    </lineage>
</organism>
<evidence type="ECO:0000256" key="1">
    <source>
        <dbReference type="SAM" id="Coils"/>
    </source>
</evidence>
<evidence type="ECO:0000313" key="4">
    <source>
        <dbReference type="Proteomes" id="UP000794436"/>
    </source>
</evidence>
<sequence length="642" mass="73334">MYRSEWPEIDTFLAIDGCESTTLSAALALVDDEDFDCFAQTPGEPISPSSSADSTNSACSASEDNEENEDTTRKSIAQPRKRRPTRRNQIQLLHATARQLEARLAILHERAANGQLASVTKARRSSRKMNQMWKHIATNQIKALSESERKNARLRAAVEDQLRLIKGLERFISKRQSKTLSWCPYYFRHSISVNPFDDPQVESEMQGCIEEMLLDVDRILADERLQGHSDEPVSVTEVTSDEQDHQVVESIQARMFPFAHQAVANAQMTMWTSEHVHMMHNVRRKDIHVDGDIVRGVLEGEFQLRDMTAVFRAKMIGRRVIQDGRIIMPAVVVIEPAMKQYKIPLDCTNQVKALNESERENAQLRSMVEDQLRVIKSLERLVTKKRSKTFSWYPEFSKSSSGVDPIEDPEFEKEMSTSIDDMLSDVDRILADERLQGDWDEPVSYVDVSSDDQDHPLIESLHTKIFPATYQAAGNMLWKMWTSTHVHAINNLRRKDVQVDGDSMRGILEGEFKARNLATHFRTKMVGRRVIQDDRIIMPAVVLIEPMIKVDDKPLSGIYLRLRICNIFRNVAGTDEPVTTRVFYALCTPMVFGEDEEHEGRGFGALTKLVLQTSRVRLNMNNQILENQLLKGFAKMNLSDKQ</sequence>
<dbReference type="OrthoDB" id="106293at2759"/>
<keyword evidence="1" id="KW-0175">Coiled coil</keyword>
<dbReference type="Proteomes" id="UP000794436">
    <property type="component" value="Unassembled WGS sequence"/>
</dbReference>
<proteinExistence type="predicted"/>
<feature type="compositionally biased region" description="Low complexity" evidence="2">
    <location>
        <begin position="47"/>
        <end position="62"/>
    </location>
</feature>
<accession>A0A8K1C7Z5</accession>
<reference evidence="3" key="1">
    <citation type="submission" date="2019-03" db="EMBL/GenBank/DDBJ databases">
        <title>Long read genome sequence of the mycoparasitic Pythium oligandrum ATCC 38472 isolated from sugarbeet rhizosphere.</title>
        <authorList>
            <person name="Gaulin E."/>
        </authorList>
    </citation>
    <scope>NUCLEOTIDE SEQUENCE</scope>
    <source>
        <strain evidence="3">ATCC 38472_TT</strain>
    </source>
</reference>
<dbReference type="PANTHER" id="PTHR35796:SF3">
    <property type="entry name" value="BHLH DOMAIN-CONTAINING PROTEIN"/>
    <property type="match status" value="1"/>
</dbReference>
<protein>
    <submittedName>
        <fullName evidence="3">Uncharacterized protein</fullName>
    </submittedName>
</protein>
<evidence type="ECO:0000313" key="3">
    <source>
        <dbReference type="EMBL" id="TMW58252.1"/>
    </source>
</evidence>
<name>A0A8K1C7Z5_PYTOL</name>
<dbReference type="EMBL" id="SPLM01000112">
    <property type="protein sequence ID" value="TMW58252.1"/>
    <property type="molecule type" value="Genomic_DNA"/>
</dbReference>
<gene>
    <name evidence="3" type="ORF">Poli38472_011840</name>
</gene>
<comment type="caution">
    <text evidence="3">The sequence shown here is derived from an EMBL/GenBank/DDBJ whole genome shotgun (WGS) entry which is preliminary data.</text>
</comment>